<name>A0A2T6CEL4_9RHOB</name>
<accession>A0A2T6CEL4</accession>
<dbReference type="Pfam" id="PF13279">
    <property type="entry name" value="4HBT_2"/>
    <property type="match status" value="1"/>
</dbReference>
<organism evidence="1 2">
    <name type="scientific">Sulfitobacter mediterraneus</name>
    <dbReference type="NCBI Taxonomy" id="83219"/>
    <lineage>
        <taxon>Bacteria</taxon>
        <taxon>Pseudomonadati</taxon>
        <taxon>Pseudomonadota</taxon>
        <taxon>Alphaproteobacteria</taxon>
        <taxon>Rhodobacterales</taxon>
        <taxon>Roseobacteraceae</taxon>
        <taxon>Sulfitobacter</taxon>
    </lineage>
</organism>
<gene>
    <name evidence="1" type="ORF">C8N31_105134</name>
</gene>
<protein>
    <submittedName>
        <fullName evidence="1">Thioesterase superfamily protein</fullName>
    </submittedName>
</protein>
<dbReference type="SUPFAM" id="SSF54637">
    <property type="entry name" value="Thioesterase/thiol ester dehydrase-isomerase"/>
    <property type="match status" value="1"/>
</dbReference>
<dbReference type="OrthoDB" id="3727779at2"/>
<reference evidence="1 2" key="1">
    <citation type="submission" date="2018-04" db="EMBL/GenBank/DDBJ databases">
        <title>Genomic Encyclopedia of Archaeal and Bacterial Type Strains, Phase II (KMG-II): from individual species to whole genera.</title>
        <authorList>
            <person name="Goeker M."/>
        </authorList>
    </citation>
    <scope>NUCLEOTIDE SEQUENCE [LARGE SCALE GENOMIC DNA]</scope>
    <source>
        <strain evidence="1 2">DSM 12244</strain>
    </source>
</reference>
<dbReference type="PANTHER" id="PTHR12475:SF4">
    <property type="entry name" value="PROTEIN THEM6"/>
    <property type="match status" value="1"/>
</dbReference>
<dbReference type="Proteomes" id="UP000244092">
    <property type="component" value="Unassembled WGS sequence"/>
</dbReference>
<evidence type="ECO:0000313" key="2">
    <source>
        <dbReference type="Proteomes" id="UP000244092"/>
    </source>
</evidence>
<dbReference type="CDD" id="cd00586">
    <property type="entry name" value="4HBT"/>
    <property type="match status" value="1"/>
</dbReference>
<dbReference type="PANTHER" id="PTHR12475">
    <property type="match status" value="1"/>
</dbReference>
<dbReference type="Gene3D" id="3.10.129.10">
    <property type="entry name" value="Hotdog Thioesterase"/>
    <property type="match status" value="1"/>
</dbReference>
<comment type="caution">
    <text evidence="1">The sequence shown here is derived from an EMBL/GenBank/DDBJ whole genome shotgun (WGS) entry which is preliminary data.</text>
</comment>
<dbReference type="InterPro" id="IPR051490">
    <property type="entry name" value="THEM6_lcsJ_thioesterase"/>
</dbReference>
<dbReference type="EMBL" id="QBKU01000005">
    <property type="protein sequence ID" value="PTX73935.1"/>
    <property type="molecule type" value="Genomic_DNA"/>
</dbReference>
<dbReference type="AlphaFoldDB" id="A0A2T6CEL4"/>
<evidence type="ECO:0000313" key="1">
    <source>
        <dbReference type="EMBL" id="PTX73935.1"/>
    </source>
</evidence>
<proteinExistence type="predicted"/>
<dbReference type="InterPro" id="IPR029069">
    <property type="entry name" value="HotDog_dom_sf"/>
</dbReference>
<sequence length="188" mass="21707">MFPFVRMIKDTWLASRQPPFKSLTETHVSHHICWPHDLDFWLELNNGRAMSLYDLGRMGMAQRGGLIRILRRERWGMTMAGVSTRFRRRIHGFERFEMRSRTLCWDDKFIYLEQSMWKKNGECASHVLFRSAVTDKNGLVTPDRVLAALGQTVISPPMPDWVAAWCASDAQRPWPPMQTAIAPPSSGS</sequence>
<dbReference type="RefSeq" id="WP_025049326.1">
    <property type="nucleotide sequence ID" value="NZ_QBKU01000005.1"/>
</dbReference>